<accession>A0A1V1NY43</accession>
<protein>
    <recommendedName>
        <fullName evidence="3">EF-hand domain-containing protein</fullName>
    </recommendedName>
</protein>
<organism evidence="1 2">
    <name type="scientific">Candidatus Magnetoglobus multicellularis str. Araruama</name>
    <dbReference type="NCBI Taxonomy" id="890399"/>
    <lineage>
        <taxon>Bacteria</taxon>
        <taxon>Pseudomonadati</taxon>
        <taxon>Thermodesulfobacteriota</taxon>
        <taxon>Desulfobacteria</taxon>
        <taxon>Desulfobacterales</taxon>
        <taxon>Desulfobacteraceae</taxon>
        <taxon>Candidatus Magnetoglobus</taxon>
    </lineage>
</organism>
<dbReference type="AlphaFoldDB" id="A0A1V1NY43"/>
<reference evidence="2" key="1">
    <citation type="submission" date="2012-11" db="EMBL/GenBank/DDBJ databases">
        <authorList>
            <person name="Lucero-Rivera Y.E."/>
            <person name="Tovar-Ramirez D."/>
        </authorList>
    </citation>
    <scope>NUCLEOTIDE SEQUENCE [LARGE SCALE GENOMIC DNA]</scope>
    <source>
        <strain evidence="2">Araruama</strain>
    </source>
</reference>
<comment type="caution">
    <text evidence="1">The sequence shown here is derived from an EMBL/GenBank/DDBJ whole genome shotgun (WGS) entry which is preliminary data.</text>
</comment>
<sequence>MAKHTLFHLTLELLHGRIGQRIEILGSGENILISQDLIRQGTGTGRVDDWSNEEFTFTADSSSSTIRFTDITPVSHASDAILDDVSINIASCDCTDSDGDGVINQLDTCPDTPEGSAVFADGCPTDAMYSEEQMNTMVSGILTWGDLDGDKKITLIEAIKALRITVGVNEPATKK</sequence>
<evidence type="ECO:0000313" key="1">
    <source>
        <dbReference type="EMBL" id="ETR67471.1"/>
    </source>
</evidence>
<evidence type="ECO:0000313" key="2">
    <source>
        <dbReference type="Proteomes" id="UP000189670"/>
    </source>
</evidence>
<gene>
    <name evidence="1" type="ORF">OMM_05120</name>
</gene>
<dbReference type="GO" id="GO:0005509">
    <property type="term" value="F:calcium ion binding"/>
    <property type="evidence" value="ECO:0007669"/>
    <property type="project" value="InterPro"/>
</dbReference>
<dbReference type="Proteomes" id="UP000189670">
    <property type="component" value="Unassembled WGS sequence"/>
</dbReference>
<dbReference type="InterPro" id="IPR028974">
    <property type="entry name" value="TSP_type-3_rpt"/>
</dbReference>
<evidence type="ECO:0008006" key="3">
    <source>
        <dbReference type="Google" id="ProtNLM"/>
    </source>
</evidence>
<dbReference type="SUPFAM" id="SSF103647">
    <property type="entry name" value="TSP type-3 repeat"/>
    <property type="match status" value="1"/>
</dbReference>
<proteinExistence type="predicted"/>
<name>A0A1V1NY43_9BACT</name>
<dbReference type="EMBL" id="ATBP01001364">
    <property type="protein sequence ID" value="ETR67471.1"/>
    <property type="molecule type" value="Genomic_DNA"/>
</dbReference>